<dbReference type="Gene3D" id="2.60.40.3160">
    <property type="match status" value="1"/>
</dbReference>
<evidence type="ECO:0000256" key="2">
    <source>
        <dbReference type="ARBA" id="ARBA00006011"/>
    </source>
</evidence>
<dbReference type="PROSITE" id="PS51257">
    <property type="entry name" value="PROKAR_LIPOPROTEIN"/>
    <property type="match status" value="1"/>
</dbReference>
<dbReference type="EMBL" id="AQHV01000006">
    <property type="protein sequence ID" value="KKB58237.1"/>
    <property type="molecule type" value="Genomic_DNA"/>
</dbReference>
<sequence>MNFKNYFLLGLLLCGISACSSDDSAGPEEPVLQKAKFAVSVKNDQVAKRTKAGNTDYDKTVNKLTVGIFGDSWSTIYTQTPTTSVDGQFSQIGPQEVYAGDVQVVVVANASTKVEAALKSAKTMEEFIATPITLSDEYSENGLTMSSQVFDDIKIIADKTNYFGYAESKGDLPSVDGQTDGVEIKGDGAVKLVRNVASVSLKSINLSSEGNYNSKSFLLKEVFVANVKGLSQAASREEWGKIETPFTITADNDYLKYWVGEMFEGTMDMGTYKYGTQTESENLKKEETENCLLTDSWNKIPASIDYPFYVYENVNGETNSTGKNYTLFVVRGDYTYTSKGGGDITDKDRFYAVIVNNPADMNASNYEGVGKHNYVKRNCKYEINLTILGPGSEVPYDPMISTNLSTAVKVEPWNVKNVHEEVE</sequence>
<dbReference type="PATRIC" id="fig|927665.4.peg.1083"/>
<comment type="caution">
    <text evidence="7">The sequence shown here is derived from an EMBL/GenBank/DDBJ whole genome shotgun (WGS) entry which is preliminary data.</text>
</comment>
<dbReference type="Gene3D" id="2.60.40.3690">
    <property type="match status" value="1"/>
</dbReference>
<dbReference type="HOGENOM" id="CLU_057106_0_0_10"/>
<comment type="similarity">
    <text evidence="2">Belongs to the bacteroidetes fimbrillin superfamily. FimA/Mfa1 family.</text>
</comment>
<accession>A0A0F5JLB6</accession>
<keyword evidence="4" id="KW-0281">Fimbrium</keyword>
<keyword evidence="3 5" id="KW-0732">Signal</keyword>
<gene>
    <name evidence="7" type="ORF">HMPREF1535_01058</name>
</gene>
<evidence type="ECO:0000259" key="6">
    <source>
        <dbReference type="Pfam" id="PF06321"/>
    </source>
</evidence>
<dbReference type="RefSeq" id="WP_046145484.1">
    <property type="nucleotide sequence ID" value="NZ_KQ033912.1"/>
</dbReference>
<dbReference type="GO" id="GO:0009289">
    <property type="term" value="C:pilus"/>
    <property type="evidence" value="ECO:0007669"/>
    <property type="project" value="UniProtKB-SubCell"/>
</dbReference>
<dbReference type="AlphaFoldDB" id="A0A0F5JLB6"/>
<evidence type="ECO:0000256" key="1">
    <source>
        <dbReference type="ARBA" id="ARBA00004561"/>
    </source>
</evidence>
<feature type="chain" id="PRO_5002490240" description="Major fimbrial subunit protein N-terminal domain-containing protein" evidence="5">
    <location>
        <begin position="21"/>
        <end position="423"/>
    </location>
</feature>
<comment type="subcellular location">
    <subcellularLocation>
        <location evidence="1">Fimbrium</location>
    </subcellularLocation>
</comment>
<dbReference type="Proteomes" id="UP000033047">
    <property type="component" value="Unassembled WGS sequence"/>
</dbReference>
<proteinExistence type="inferred from homology"/>
<evidence type="ECO:0000313" key="7">
    <source>
        <dbReference type="EMBL" id="KKB58237.1"/>
    </source>
</evidence>
<reference evidence="7 8" key="1">
    <citation type="submission" date="2013-04" db="EMBL/GenBank/DDBJ databases">
        <title>The Genome Sequence of Parabacteroides goldsteinii DSM 19448.</title>
        <authorList>
            <consortium name="The Broad Institute Genomics Platform"/>
            <person name="Earl A."/>
            <person name="Ward D."/>
            <person name="Feldgarden M."/>
            <person name="Gevers D."/>
            <person name="Martens E."/>
            <person name="Sakamoto M."/>
            <person name="Benno Y."/>
            <person name="Song Y."/>
            <person name="Liu C."/>
            <person name="Lee J."/>
            <person name="Bolanos M."/>
            <person name="Vaisanen M.L."/>
            <person name="Finegold S.M."/>
            <person name="Walker B."/>
            <person name="Young S."/>
            <person name="Zeng Q."/>
            <person name="Gargeya S."/>
            <person name="Fitzgerald M."/>
            <person name="Haas B."/>
            <person name="Abouelleil A."/>
            <person name="Allen A.W."/>
            <person name="Alvarado L."/>
            <person name="Arachchi H.M."/>
            <person name="Berlin A.M."/>
            <person name="Chapman S.B."/>
            <person name="Gainer-Dewar J."/>
            <person name="Goldberg J."/>
            <person name="Griggs A."/>
            <person name="Gujja S."/>
            <person name="Hansen M."/>
            <person name="Howarth C."/>
            <person name="Imamovic A."/>
            <person name="Ireland A."/>
            <person name="Larimer J."/>
            <person name="McCowan C."/>
            <person name="Murphy C."/>
            <person name="Pearson M."/>
            <person name="Poon T.W."/>
            <person name="Priest M."/>
            <person name="Roberts A."/>
            <person name="Saif S."/>
            <person name="Shea T."/>
            <person name="Sisk P."/>
            <person name="Sykes S."/>
            <person name="Wortman J."/>
            <person name="Nusbaum C."/>
            <person name="Birren B."/>
        </authorList>
    </citation>
    <scope>NUCLEOTIDE SEQUENCE [LARGE SCALE GENOMIC DNA]</scope>
    <source>
        <strain evidence="7 8">DSM 19448</strain>
    </source>
</reference>
<organism evidence="7 8">
    <name type="scientific">Parabacteroides goldsteinii DSM 19448 = WAL 12034</name>
    <dbReference type="NCBI Taxonomy" id="927665"/>
    <lineage>
        <taxon>Bacteria</taxon>
        <taxon>Pseudomonadati</taxon>
        <taxon>Bacteroidota</taxon>
        <taxon>Bacteroidia</taxon>
        <taxon>Bacteroidales</taxon>
        <taxon>Tannerellaceae</taxon>
        <taxon>Parabacteroides</taxon>
    </lineage>
</organism>
<evidence type="ECO:0000313" key="8">
    <source>
        <dbReference type="Proteomes" id="UP000033047"/>
    </source>
</evidence>
<evidence type="ECO:0000256" key="4">
    <source>
        <dbReference type="ARBA" id="ARBA00023263"/>
    </source>
</evidence>
<dbReference type="Pfam" id="PF06321">
    <property type="entry name" value="P_gingi_FimA"/>
    <property type="match status" value="1"/>
</dbReference>
<protein>
    <recommendedName>
        <fullName evidence="6">Major fimbrial subunit protein N-terminal domain-containing protein</fullName>
    </recommendedName>
</protein>
<evidence type="ECO:0000256" key="5">
    <source>
        <dbReference type="SAM" id="SignalP"/>
    </source>
</evidence>
<dbReference type="InterPro" id="IPR029141">
    <property type="entry name" value="FimA_N"/>
</dbReference>
<name>A0A0F5JLB6_9BACT</name>
<feature type="domain" description="Major fimbrial subunit protein N-terminal" evidence="6">
    <location>
        <begin position="37"/>
        <end position="194"/>
    </location>
</feature>
<evidence type="ECO:0000256" key="3">
    <source>
        <dbReference type="ARBA" id="ARBA00022729"/>
    </source>
</evidence>
<feature type="signal peptide" evidence="5">
    <location>
        <begin position="1"/>
        <end position="20"/>
    </location>
</feature>
<dbReference type="STRING" id="927665.HMPREF1535_01058"/>